<protein>
    <submittedName>
        <fullName evidence="1">Uncharacterized protein</fullName>
    </submittedName>
</protein>
<evidence type="ECO:0000313" key="1">
    <source>
        <dbReference type="EMBL" id="KAJ8558460.1"/>
    </source>
</evidence>
<evidence type="ECO:0000313" key="2">
    <source>
        <dbReference type="Proteomes" id="UP001152561"/>
    </source>
</evidence>
<sequence length="82" mass="9384">MNPRVPAGNYEVSHISYELNVLGARFKDNPWLYLTWVEHPYQVAMFSAPRLIPAYIEVTWRYSSHTALTLQLLVNDLSSSGS</sequence>
<accession>A0A9Q1MFF3</accession>
<comment type="caution">
    <text evidence="1">The sequence shown here is derived from an EMBL/GenBank/DDBJ whole genome shotgun (WGS) entry which is preliminary data.</text>
</comment>
<name>A0A9Q1MFF3_9SOLA</name>
<dbReference type="EMBL" id="JAJAGQ010000007">
    <property type="protein sequence ID" value="KAJ8558460.1"/>
    <property type="molecule type" value="Genomic_DNA"/>
</dbReference>
<dbReference type="Proteomes" id="UP001152561">
    <property type="component" value="Unassembled WGS sequence"/>
</dbReference>
<organism evidence="1 2">
    <name type="scientific">Anisodus acutangulus</name>
    <dbReference type="NCBI Taxonomy" id="402998"/>
    <lineage>
        <taxon>Eukaryota</taxon>
        <taxon>Viridiplantae</taxon>
        <taxon>Streptophyta</taxon>
        <taxon>Embryophyta</taxon>
        <taxon>Tracheophyta</taxon>
        <taxon>Spermatophyta</taxon>
        <taxon>Magnoliopsida</taxon>
        <taxon>eudicotyledons</taxon>
        <taxon>Gunneridae</taxon>
        <taxon>Pentapetalae</taxon>
        <taxon>asterids</taxon>
        <taxon>lamiids</taxon>
        <taxon>Solanales</taxon>
        <taxon>Solanaceae</taxon>
        <taxon>Solanoideae</taxon>
        <taxon>Hyoscyameae</taxon>
        <taxon>Anisodus</taxon>
    </lineage>
</organism>
<gene>
    <name evidence="1" type="ORF">K7X08_005226</name>
</gene>
<keyword evidence="2" id="KW-1185">Reference proteome</keyword>
<dbReference type="AlphaFoldDB" id="A0A9Q1MFF3"/>
<proteinExistence type="predicted"/>
<reference evidence="2" key="1">
    <citation type="journal article" date="2023" name="Proc. Natl. Acad. Sci. U.S.A.">
        <title>Genomic and structural basis for evolution of tropane alkaloid biosynthesis.</title>
        <authorList>
            <person name="Wanga Y.-J."/>
            <person name="Taina T."/>
            <person name="Yua J.-Y."/>
            <person name="Lia J."/>
            <person name="Xua B."/>
            <person name="Chenc J."/>
            <person name="D'Auriad J.C."/>
            <person name="Huanga J.-P."/>
            <person name="Huanga S.-X."/>
        </authorList>
    </citation>
    <scope>NUCLEOTIDE SEQUENCE [LARGE SCALE GENOMIC DNA]</scope>
    <source>
        <strain evidence="2">cv. KIB-2019</strain>
    </source>
</reference>